<sequence length="368" mass="38571">MRLLIVNTGSSSLKLSLLDERDRLVAEHTVQRWQGEDDLSPLERFLQTAGPVDAVGHRVVHGGPRHLGPAPIDVALLDELAALTDLAPLHQPRALAGIRAVSRLLPEVPAVASFDTAFHARMPPAAATYALPAAWNARWGLRRYGFHGLSHRYASRRAAEITGARVEALRMVSCHLGAGASLCAVRDGRSVDTTMGFTPLAGLVMVTRCGSVDPGLVLWLLEHTGLSVAELREVLEHHSGLAGLSGTSGDLRDVLAARAAGDGGASLAFEVFIHRLAREAAAMTVAAGGLDVLVITGGMGEHSALVRCELADRLAHLGVALDEGRNDGVSGDGDVSADGAAVRTVVVIAREDLEVAAELRAVLSSAVC</sequence>
<dbReference type="AlphaFoldDB" id="A0A848DES9"/>
<comment type="pathway">
    <text evidence="9">Metabolic intermediate biosynthesis; acetyl-CoA biosynthesis; acetyl-CoA from acetate: step 1/2.</text>
</comment>
<keyword evidence="8 9" id="KW-0460">Magnesium</keyword>
<dbReference type="RefSeq" id="WP_169410779.1">
    <property type="nucleotide sequence ID" value="NZ_JAAXKZ010000012.1"/>
</dbReference>
<evidence type="ECO:0000256" key="8">
    <source>
        <dbReference type="ARBA" id="ARBA00022842"/>
    </source>
</evidence>
<evidence type="ECO:0000256" key="3">
    <source>
        <dbReference type="ARBA" id="ARBA00022679"/>
    </source>
</evidence>
<comment type="subunit">
    <text evidence="9">Homodimer.</text>
</comment>
<dbReference type="HAMAP" id="MF_00020">
    <property type="entry name" value="Acetate_kinase"/>
    <property type="match status" value="1"/>
</dbReference>
<dbReference type="InterPro" id="IPR023865">
    <property type="entry name" value="Aliphatic_acid_kinase_CS"/>
</dbReference>
<dbReference type="GO" id="GO:0006085">
    <property type="term" value="P:acetyl-CoA biosynthetic process"/>
    <property type="evidence" value="ECO:0007669"/>
    <property type="project" value="UniProtKB-UniRule"/>
</dbReference>
<dbReference type="PROSITE" id="PS01075">
    <property type="entry name" value="ACETATE_KINASE_1"/>
    <property type="match status" value="1"/>
</dbReference>
<keyword evidence="12" id="KW-1185">Reference proteome</keyword>
<dbReference type="SUPFAM" id="SSF53067">
    <property type="entry name" value="Actin-like ATPase domain"/>
    <property type="match status" value="2"/>
</dbReference>
<dbReference type="InterPro" id="IPR043129">
    <property type="entry name" value="ATPase_NBD"/>
</dbReference>
<organism evidence="11 12">
    <name type="scientific">Pseudonocardia bannensis</name>
    <dbReference type="NCBI Taxonomy" id="630973"/>
    <lineage>
        <taxon>Bacteria</taxon>
        <taxon>Bacillati</taxon>
        <taxon>Actinomycetota</taxon>
        <taxon>Actinomycetes</taxon>
        <taxon>Pseudonocardiales</taxon>
        <taxon>Pseudonocardiaceae</taxon>
        <taxon>Pseudonocardia</taxon>
    </lineage>
</organism>
<evidence type="ECO:0000256" key="2">
    <source>
        <dbReference type="ARBA" id="ARBA00022490"/>
    </source>
</evidence>
<dbReference type="GO" id="GO:0006083">
    <property type="term" value="P:acetate metabolic process"/>
    <property type="evidence" value="ECO:0007669"/>
    <property type="project" value="TreeGrafter"/>
</dbReference>
<feature type="site" description="Transition state stabilizer" evidence="9">
    <location>
        <position position="147"/>
    </location>
</feature>
<keyword evidence="3 9" id="KW-0808">Transferase</keyword>
<keyword evidence="4 9" id="KW-0479">Metal-binding</keyword>
<comment type="caution">
    <text evidence="11">The sequence shown here is derived from an EMBL/GenBank/DDBJ whole genome shotgun (WGS) entry which is preliminary data.</text>
</comment>
<accession>A0A848DES9</accession>
<dbReference type="GO" id="GO:0005829">
    <property type="term" value="C:cytosol"/>
    <property type="evidence" value="ECO:0007669"/>
    <property type="project" value="TreeGrafter"/>
</dbReference>
<feature type="binding site" evidence="9">
    <location>
        <begin position="250"/>
        <end position="252"/>
    </location>
    <ligand>
        <name>ATP</name>
        <dbReference type="ChEBI" id="CHEBI:30616"/>
    </ligand>
</feature>
<feature type="binding site" evidence="9">
    <location>
        <begin position="175"/>
        <end position="179"/>
    </location>
    <ligand>
        <name>ATP</name>
        <dbReference type="ChEBI" id="CHEBI:30616"/>
    </ligand>
</feature>
<feature type="binding site" evidence="9">
    <location>
        <position position="7"/>
    </location>
    <ligand>
        <name>Mg(2+)</name>
        <dbReference type="ChEBI" id="CHEBI:18420"/>
    </ligand>
</feature>
<dbReference type="PANTHER" id="PTHR21060">
    <property type="entry name" value="ACETATE KINASE"/>
    <property type="match status" value="1"/>
</dbReference>
<dbReference type="PRINTS" id="PR00471">
    <property type="entry name" value="ACETATEKNASE"/>
</dbReference>
<dbReference type="InterPro" id="IPR004372">
    <property type="entry name" value="Ac/propionate_kinase"/>
</dbReference>
<comment type="cofactor">
    <cofactor evidence="9">
        <name>Mg(2+)</name>
        <dbReference type="ChEBI" id="CHEBI:18420"/>
    </cofactor>
    <cofactor evidence="9">
        <name>Mn(2+)</name>
        <dbReference type="ChEBI" id="CHEBI:29035"/>
    </cofactor>
    <text evidence="9">Mg(2+). Can also accept Mn(2+).</text>
</comment>
<proteinExistence type="inferred from homology"/>
<feature type="binding site" evidence="9">
    <location>
        <position position="58"/>
    </location>
    <ligand>
        <name>substrate</name>
    </ligand>
</feature>
<reference evidence="11 12" key="1">
    <citation type="submission" date="2020-04" db="EMBL/GenBank/DDBJ databases">
        <authorList>
            <person name="Klaysubun C."/>
            <person name="Duangmal K."/>
            <person name="Lipun K."/>
        </authorList>
    </citation>
    <scope>NUCLEOTIDE SEQUENCE [LARGE SCALE GENOMIC DNA]</scope>
    <source>
        <strain evidence="11 12">DSM 45300</strain>
    </source>
</reference>
<dbReference type="Pfam" id="PF00871">
    <property type="entry name" value="Acetate_kinase"/>
    <property type="match status" value="1"/>
</dbReference>
<comment type="similarity">
    <text evidence="1 9 10">Belongs to the acetokinase family.</text>
</comment>
<feature type="binding site" evidence="9">
    <location>
        <position position="14"/>
    </location>
    <ligand>
        <name>ATP</name>
        <dbReference type="ChEBI" id="CHEBI:30616"/>
    </ligand>
</feature>
<dbReference type="Gene3D" id="3.30.420.40">
    <property type="match status" value="2"/>
</dbReference>
<evidence type="ECO:0000256" key="4">
    <source>
        <dbReference type="ARBA" id="ARBA00022723"/>
    </source>
</evidence>
<dbReference type="UniPathway" id="UPA00340">
    <property type="reaction ID" value="UER00458"/>
</dbReference>
<evidence type="ECO:0000256" key="1">
    <source>
        <dbReference type="ARBA" id="ARBA00008748"/>
    </source>
</evidence>
<keyword evidence="2 9" id="KW-0963">Cytoplasm</keyword>
<evidence type="ECO:0000313" key="11">
    <source>
        <dbReference type="EMBL" id="NMH91084.1"/>
    </source>
</evidence>
<dbReference type="InterPro" id="IPR000890">
    <property type="entry name" value="Aliphatic_acid_kin_short-chain"/>
</dbReference>
<evidence type="ECO:0000313" key="12">
    <source>
        <dbReference type="Proteomes" id="UP000586918"/>
    </source>
</evidence>
<feature type="site" description="Transition state stabilizer" evidence="9">
    <location>
        <position position="208"/>
    </location>
</feature>
<feature type="active site" description="Proton donor/acceptor" evidence="9">
    <location>
        <position position="115"/>
    </location>
</feature>
<feature type="binding site" evidence="9">
    <location>
        <begin position="298"/>
        <end position="302"/>
    </location>
    <ligand>
        <name>ATP</name>
        <dbReference type="ChEBI" id="CHEBI:30616"/>
    </ligand>
</feature>
<comment type="catalytic activity">
    <reaction evidence="9">
        <text>acetate + ATP = acetyl phosphate + ADP</text>
        <dbReference type="Rhea" id="RHEA:11352"/>
        <dbReference type="ChEBI" id="CHEBI:22191"/>
        <dbReference type="ChEBI" id="CHEBI:30089"/>
        <dbReference type="ChEBI" id="CHEBI:30616"/>
        <dbReference type="ChEBI" id="CHEBI:456216"/>
        <dbReference type="EC" id="2.7.2.1"/>
    </reaction>
</comment>
<protein>
    <recommendedName>
        <fullName evidence="9">Acetate kinase</fullName>
        <ecNumber evidence="9">2.7.2.1</ecNumber>
    </recommendedName>
    <alternativeName>
        <fullName evidence="9">Acetokinase</fullName>
    </alternativeName>
</protein>
<dbReference type="GO" id="GO:0008776">
    <property type="term" value="F:acetate kinase activity"/>
    <property type="evidence" value="ECO:0007669"/>
    <property type="project" value="UniProtKB-UniRule"/>
</dbReference>
<evidence type="ECO:0000256" key="7">
    <source>
        <dbReference type="ARBA" id="ARBA00022840"/>
    </source>
</evidence>
<dbReference type="PIRSF" id="PIRSF000722">
    <property type="entry name" value="Acetate_prop_kin"/>
    <property type="match status" value="1"/>
</dbReference>
<gene>
    <name evidence="9" type="primary">ackA</name>
    <name evidence="11" type="ORF">HF519_05655</name>
</gene>
<evidence type="ECO:0000256" key="9">
    <source>
        <dbReference type="HAMAP-Rule" id="MF_00020"/>
    </source>
</evidence>
<comment type="function">
    <text evidence="9">Catalyzes the formation of acetyl phosphate from acetate and ATP. Can also catalyze the reverse reaction.</text>
</comment>
<keyword evidence="5 9" id="KW-0547">Nucleotide-binding</keyword>
<dbReference type="PANTHER" id="PTHR21060:SF21">
    <property type="entry name" value="ACETATE KINASE"/>
    <property type="match status" value="1"/>
</dbReference>
<keyword evidence="7 9" id="KW-0067">ATP-binding</keyword>
<dbReference type="Proteomes" id="UP000586918">
    <property type="component" value="Unassembled WGS sequence"/>
</dbReference>
<dbReference type="GO" id="GO:0005524">
    <property type="term" value="F:ATP binding"/>
    <property type="evidence" value="ECO:0007669"/>
    <property type="project" value="UniProtKB-KW"/>
</dbReference>
<evidence type="ECO:0000256" key="6">
    <source>
        <dbReference type="ARBA" id="ARBA00022777"/>
    </source>
</evidence>
<feature type="binding site" evidence="9">
    <location>
        <position position="351"/>
    </location>
    <ligand>
        <name>Mg(2+)</name>
        <dbReference type="ChEBI" id="CHEBI:18420"/>
    </ligand>
</feature>
<keyword evidence="6 9" id="KW-0418">Kinase</keyword>
<name>A0A848DES9_9PSEU</name>
<dbReference type="GO" id="GO:0000287">
    <property type="term" value="F:magnesium ion binding"/>
    <property type="evidence" value="ECO:0007669"/>
    <property type="project" value="UniProtKB-UniRule"/>
</dbReference>
<dbReference type="EMBL" id="JAAXKZ010000012">
    <property type="protein sequence ID" value="NMH91084.1"/>
    <property type="molecule type" value="Genomic_DNA"/>
</dbReference>
<comment type="subcellular location">
    <subcellularLocation>
        <location evidence="9">Cytoplasm</location>
    </subcellularLocation>
</comment>
<evidence type="ECO:0000256" key="10">
    <source>
        <dbReference type="RuleBase" id="RU003835"/>
    </source>
</evidence>
<evidence type="ECO:0000256" key="5">
    <source>
        <dbReference type="ARBA" id="ARBA00022741"/>
    </source>
</evidence>
<dbReference type="PROSITE" id="PS01076">
    <property type="entry name" value="ACETATE_KINASE_2"/>
    <property type="match status" value="1"/>
</dbReference>
<dbReference type="EC" id="2.7.2.1" evidence="9"/>
<dbReference type="NCBIfam" id="TIGR00016">
    <property type="entry name" value="ackA"/>
    <property type="match status" value="1"/>
</dbReference>